<dbReference type="Proteomes" id="UP000824236">
    <property type="component" value="Unassembled WGS sequence"/>
</dbReference>
<dbReference type="InterPro" id="IPR002577">
    <property type="entry name" value="HTH_HxlR"/>
</dbReference>
<proteinExistence type="predicted"/>
<dbReference type="PROSITE" id="PS51118">
    <property type="entry name" value="HTH_HXLR"/>
    <property type="match status" value="1"/>
</dbReference>
<keyword evidence="3" id="KW-0804">Transcription</keyword>
<evidence type="ECO:0000256" key="1">
    <source>
        <dbReference type="ARBA" id="ARBA00023015"/>
    </source>
</evidence>
<dbReference type="AlphaFoldDB" id="A0A9E2KFP0"/>
<protein>
    <submittedName>
        <fullName evidence="5">Helix-turn-helix transcriptional regulator</fullName>
    </submittedName>
</protein>
<evidence type="ECO:0000313" key="6">
    <source>
        <dbReference type="Proteomes" id="UP000824236"/>
    </source>
</evidence>
<dbReference type="InterPro" id="IPR036390">
    <property type="entry name" value="WH_DNA-bd_sf"/>
</dbReference>
<evidence type="ECO:0000256" key="2">
    <source>
        <dbReference type="ARBA" id="ARBA00023125"/>
    </source>
</evidence>
<keyword evidence="2" id="KW-0238">DNA-binding</keyword>
<keyword evidence="1" id="KW-0805">Transcription regulation</keyword>
<name>A0A9E2KFP0_9BACE</name>
<dbReference type="PANTHER" id="PTHR33204">
    <property type="entry name" value="TRANSCRIPTIONAL REGULATOR, MARR FAMILY"/>
    <property type="match status" value="1"/>
</dbReference>
<comment type="caution">
    <text evidence="5">The sequence shown here is derived from an EMBL/GenBank/DDBJ whole genome shotgun (WGS) entry which is preliminary data.</text>
</comment>
<reference evidence="5" key="2">
    <citation type="submission" date="2021-04" db="EMBL/GenBank/DDBJ databases">
        <authorList>
            <person name="Gilroy R."/>
        </authorList>
    </citation>
    <scope>NUCLEOTIDE SEQUENCE</scope>
    <source>
        <strain evidence="5">B3-3758</strain>
    </source>
</reference>
<dbReference type="PANTHER" id="PTHR33204:SF39">
    <property type="entry name" value="TRANSCRIPTIONAL REGULATORY PROTEIN"/>
    <property type="match status" value="1"/>
</dbReference>
<organism evidence="5 6">
    <name type="scientific">Candidatus Bacteroides intestinipullorum</name>
    <dbReference type="NCBI Taxonomy" id="2838471"/>
    <lineage>
        <taxon>Bacteria</taxon>
        <taxon>Pseudomonadati</taxon>
        <taxon>Bacteroidota</taxon>
        <taxon>Bacteroidia</taxon>
        <taxon>Bacteroidales</taxon>
        <taxon>Bacteroidaceae</taxon>
        <taxon>Bacteroides</taxon>
    </lineage>
</organism>
<dbReference type="GO" id="GO:0003677">
    <property type="term" value="F:DNA binding"/>
    <property type="evidence" value="ECO:0007669"/>
    <property type="project" value="UniProtKB-KW"/>
</dbReference>
<evidence type="ECO:0000313" key="5">
    <source>
        <dbReference type="EMBL" id="MBU3814252.1"/>
    </source>
</evidence>
<accession>A0A9E2KFP0</accession>
<evidence type="ECO:0000259" key="4">
    <source>
        <dbReference type="PROSITE" id="PS51118"/>
    </source>
</evidence>
<dbReference type="Pfam" id="PF01638">
    <property type="entry name" value="HxlR"/>
    <property type="match status" value="1"/>
</dbReference>
<reference evidence="5" key="1">
    <citation type="journal article" date="2021" name="PeerJ">
        <title>Extensive microbial diversity within the chicken gut microbiome revealed by metagenomics and culture.</title>
        <authorList>
            <person name="Gilroy R."/>
            <person name="Ravi A."/>
            <person name="Getino M."/>
            <person name="Pursley I."/>
            <person name="Horton D.L."/>
            <person name="Alikhan N.F."/>
            <person name="Baker D."/>
            <person name="Gharbi K."/>
            <person name="Hall N."/>
            <person name="Watson M."/>
            <person name="Adriaenssens E.M."/>
            <person name="Foster-Nyarko E."/>
            <person name="Jarju S."/>
            <person name="Secka A."/>
            <person name="Antonio M."/>
            <person name="Oren A."/>
            <person name="Chaudhuri R.R."/>
            <person name="La Ragione R."/>
            <person name="Hildebrand F."/>
            <person name="Pallen M.J."/>
        </authorList>
    </citation>
    <scope>NUCLEOTIDE SEQUENCE</scope>
    <source>
        <strain evidence="5">B3-3758</strain>
    </source>
</reference>
<dbReference type="Gene3D" id="1.10.10.10">
    <property type="entry name" value="Winged helix-like DNA-binding domain superfamily/Winged helix DNA-binding domain"/>
    <property type="match status" value="1"/>
</dbReference>
<feature type="domain" description="HTH hxlR-type" evidence="4">
    <location>
        <begin position="14"/>
        <end position="113"/>
    </location>
</feature>
<sequence>MAKNLEKYSLVEICPIRNVVARFGNKWSFLLIMLLSENGTTRFNQLKKLIPDISTNVLSSTLSVLEADGLVSRTVYAEVPPRVEYALTPTGQSLVPLLLQLTEWAQSHMQSILKHRKNFEQSAGKAG</sequence>
<dbReference type="SUPFAM" id="SSF46785">
    <property type="entry name" value="Winged helix' DNA-binding domain"/>
    <property type="match status" value="1"/>
</dbReference>
<dbReference type="InterPro" id="IPR036388">
    <property type="entry name" value="WH-like_DNA-bd_sf"/>
</dbReference>
<evidence type="ECO:0000256" key="3">
    <source>
        <dbReference type="ARBA" id="ARBA00023163"/>
    </source>
</evidence>
<dbReference type="EMBL" id="JAHLFO010000100">
    <property type="protein sequence ID" value="MBU3814252.1"/>
    <property type="molecule type" value="Genomic_DNA"/>
</dbReference>
<gene>
    <name evidence="5" type="ORF">H9791_07045</name>
</gene>